<dbReference type="Pfam" id="PF01546">
    <property type="entry name" value="Peptidase_M20"/>
    <property type="match status" value="1"/>
</dbReference>
<dbReference type="InterPro" id="IPR036264">
    <property type="entry name" value="Bact_exopeptidase_dim_dom"/>
</dbReference>
<reference evidence="4" key="1">
    <citation type="submission" date="2021-03" db="EMBL/GenBank/DDBJ databases">
        <title>Antimicrobial resistance genes in bacteria isolated from Japanese honey, and their potential for conferring macrolide and lincosamide resistance in the American foulbrood pathogen Paenibacillus larvae.</title>
        <authorList>
            <person name="Okamoto M."/>
            <person name="Kumagai M."/>
            <person name="Kanamori H."/>
            <person name="Takamatsu D."/>
        </authorList>
    </citation>
    <scope>NUCLEOTIDE SEQUENCE</scope>
    <source>
        <strain evidence="4">J40TS1</strain>
    </source>
</reference>
<name>A0A919YND7_9BACL</name>
<organism evidence="4 5">
    <name type="scientific">Paenibacillus montaniterrae</name>
    <dbReference type="NCBI Taxonomy" id="429341"/>
    <lineage>
        <taxon>Bacteria</taxon>
        <taxon>Bacillati</taxon>
        <taxon>Bacillota</taxon>
        <taxon>Bacilli</taxon>
        <taxon>Bacillales</taxon>
        <taxon>Paenibacillaceae</taxon>
        <taxon>Paenibacillus</taxon>
    </lineage>
</organism>
<dbReference type="Proteomes" id="UP000683139">
    <property type="component" value="Unassembled WGS sequence"/>
</dbReference>
<dbReference type="SUPFAM" id="SSF53187">
    <property type="entry name" value="Zn-dependent exopeptidases"/>
    <property type="match status" value="1"/>
</dbReference>
<proteinExistence type="predicted"/>
<dbReference type="AlphaFoldDB" id="A0A919YND7"/>
<feature type="binding site" evidence="2">
    <location>
        <position position="365"/>
    </location>
    <ligand>
        <name>Mn(2+)</name>
        <dbReference type="ChEBI" id="CHEBI:29035"/>
        <label>2</label>
    </ligand>
</feature>
<dbReference type="GO" id="GO:0019877">
    <property type="term" value="P:diaminopimelate biosynthetic process"/>
    <property type="evidence" value="ECO:0007669"/>
    <property type="project" value="UniProtKB-ARBA"/>
</dbReference>
<evidence type="ECO:0000313" key="4">
    <source>
        <dbReference type="EMBL" id="GIP14456.1"/>
    </source>
</evidence>
<dbReference type="InterPro" id="IPR002933">
    <property type="entry name" value="Peptidase_M20"/>
</dbReference>
<dbReference type="InterPro" id="IPR011650">
    <property type="entry name" value="Peptidase_M20_dimer"/>
</dbReference>
<dbReference type="SUPFAM" id="SSF55031">
    <property type="entry name" value="Bacterial exopeptidase dimerisation domain"/>
    <property type="match status" value="1"/>
</dbReference>
<dbReference type="Gene3D" id="3.40.630.10">
    <property type="entry name" value="Zn peptidases"/>
    <property type="match status" value="1"/>
</dbReference>
<dbReference type="PANTHER" id="PTHR11014">
    <property type="entry name" value="PEPTIDASE M20 FAMILY MEMBER"/>
    <property type="match status" value="1"/>
</dbReference>
<dbReference type="NCBIfam" id="TIGR01891">
    <property type="entry name" value="amidohydrolases"/>
    <property type="match status" value="1"/>
</dbReference>
<feature type="binding site" evidence="2">
    <location>
        <position position="107"/>
    </location>
    <ligand>
        <name>Mn(2+)</name>
        <dbReference type="ChEBI" id="CHEBI:29035"/>
        <label>2</label>
    </ligand>
</feature>
<dbReference type="Gene3D" id="3.30.70.360">
    <property type="match status" value="1"/>
</dbReference>
<feature type="binding site" evidence="2">
    <location>
        <position position="166"/>
    </location>
    <ligand>
        <name>Mn(2+)</name>
        <dbReference type="ChEBI" id="CHEBI:29035"/>
        <label>2</label>
    </ligand>
</feature>
<evidence type="ECO:0000259" key="3">
    <source>
        <dbReference type="Pfam" id="PF07687"/>
    </source>
</evidence>
<dbReference type="GO" id="GO:0046872">
    <property type="term" value="F:metal ion binding"/>
    <property type="evidence" value="ECO:0007669"/>
    <property type="project" value="UniProtKB-KW"/>
</dbReference>
<sequence>MNIMTQLEQYIEQAYDKMVSWRRYLHQHPELSFHEQQTSAWIQQQLEQIGCQVKRCQQNYGLIVSIKGEAAGPTIALRADMDGLPIQDEKQVEYASKVPNAMHACGHDAHTATLLAIAEFYMQNRRLLQGERRLLFQPAEELAPGGAAPMIAEGALDGVDVIYGVHLWAPLAYGKVATKGGNFMSAVDDFAIEIQGLGGHGGMPHHTIDAIIVGSQIVQSLQTIVSRSINPLSPAVVTVGTFQAGQANNVIAERCLLKGTIRTFDEESRELAQQRVEKTVRQICELHGASCRYELKKGYPAVVNDAAEAERVLQVAASLVGEEHAELASPIMIAEDFAYYLQKVPGCFMFVGAGNRELGASYAHHHPRFDIDERSMQVALRMLVATAEQYVGEASNEQATP</sequence>
<evidence type="ECO:0000256" key="1">
    <source>
        <dbReference type="ARBA" id="ARBA00022801"/>
    </source>
</evidence>
<dbReference type="RefSeq" id="WP_213512672.1">
    <property type="nucleotide sequence ID" value="NZ_BOSE01000001.1"/>
</dbReference>
<keyword evidence="1" id="KW-0378">Hydrolase</keyword>
<dbReference type="EMBL" id="BOSE01000001">
    <property type="protein sequence ID" value="GIP14456.1"/>
    <property type="molecule type" value="Genomic_DNA"/>
</dbReference>
<feature type="binding site" evidence="2">
    <location>
        <position position="141"/>
    </location>
    <ligand>
        <name>Mn(2+)</name>
        <dbReference type="ChEBI" id="CHEBI:29035"/>
        <label>2</label>
    </ligand>
</feature>
<evidence type="ECO:0000256" key="2">
    <source>
        <dbReference type="PIRSR" id="PIRSR005962-1"/>
    </source>
</evidence>
<dbReference type="PANTHER" id="PTHR11014:SF63">
    <property type="entry name" value="METALLOPEPTIDASE, PUTATIVE (AFU_ORTHOLOGUE AFUA_6G09600)-RELATED"/>
    <property type="match status" value="1"/>
</dbReference>
<feature type="binding site" evidence="2">
    <location>
        <position position="105"/>
    </location>
    <ligand>
        <name>Mn(2+)</name>
        <dbReference type="ChEBI" id="CHEBI:29035"/>
        <label>2</label>
    </ligand>
</feature>
<keyword evidence="5" id="KW-1185">Reference proteome</keyword>
<gene>
    <name evidence="4" type="primary">yhaA</name>
    <name evidence="4" type="ORF">J40TS1_00980</name>
</gene>
<dbReference type="Pfam" id="PF07687">
    <property type="entry name" value="M20_dimer"/>
    <property type="match status" value="1"/>
</dbReference>
<dbReference type="GO" id="GO:0050118">
    <property type="term" value="F:N-acetyldiaminopimelate deacetylase activity"/>
    <property type="evidence" value="ECO:0007669"/>
    <property type="project" value="UniProtKB-ARBA"/>
</dbReference>
<accession>A0A919YND7</accession>
<dbReference type="FunFam" id="3.30.70.360:FF:000001">
    <property type="entry name" value="N-acetyldiaminopimelate deacetylase"/>
    <property type="match status" value="1"/>
</dbReference>
<evidence type="ECO:0000313" key="5">
    <source>
        <dbReference type="Proteomes" id="UP000683139"/>
    </source>
</evidence>
<keyword evidence="2" id="KW-0464">Manganese</keyword>
<dbReference type="InterPro" id="IPR017439">
    <property type="entry name" value="Amidohydrolase"/>
</dbReference>
<keyword evidence="2" id="KW-0479">Metal-binding</keyword>
<feature type="domain" description="Peptidase M20 dimerisation" evidence="3">
    <location>
        <begin position="190"/>
        <end position="283"/>
    </location>
</feature>
<protein>
    <submittedName>
        <fullName evidence="4">Amidohydrolase YhaA</fullName>
    </submittedName>
</protein>
<comment type="caution">
    <text evidence="4">The sequence shown here is derived from an EMBL/GenBank/DDBJ whole genome shotgun (WGS) entry which is preliminary data.</text>
</comment>
<dbReference type="PIRSF" id="PIRSF005962">
    <property type="entry name" value="Pept_M20D_amidohydro"/>
    <property type="match status" value="1"/>
</dbReference>
<comment type="cofactor">
    <cofactor evidence="2">
        <name>Mn(2+)</name>
        <dbReference type="ChEBI" id="CHEBI:29035"/>
    </cofactor>
    <text evidence="2">The Mn(2+) ion enhances activity.</text>
</comment>